<protein>
    <submittedName>
        <fullName evidence="1">Uncharacterized protein</fullName>
    </submittedName>
</protein>
<keyword evidence="2" id="KW-1185">Reference proteome</keyword>
<evidence type="ECO:0000313" key="1">
    <source>
        <dbReference type="EMBL" id="SMX43686.1"/>
    </source>
</evidence>
<proteinExistence type="predicted"/>
<gene>
    <name evidence="1" type="ORF">OCA8868_03019</name>
</gene>
<dbReference type="Proteomes" id="UP000203464">
    <property type="component" value="Unassembled WGS sequence"/>
</dbReference>
<dbReference type="AlphaFoldDB" id="A0A238KNU4"/>
<sequence length="43" mass="4389">MIGIPIQIIWGGGVQLSSSLRHVLGADEQGACVIALTRADNAG</sequence>
<dbReference type="EMBL" id="FXYD01000005">
    <property type="protein sequence ID" value="SMX43686.1"/>
    <property type="molecule type" value="Genomic_DNA"/>
</dbReference>
<name>A0A238KNU4_9RHOB</name>
<organism evidence="1 2">
    <name type="scientific">Octadecabacter ascidiaceicola</name>
    <dbReference type="NCBI Taxonomy" id="1655543"/>
    <lineage>
        <taxon>Bacteria</taxon>
        <taxon>Pseudomonadati</taxon>
        <taxon>Pseudomonadota</taxon>
        <taxon>Alphaproteobacteria</taxon>
        <taxon>Rhodobacterales</taxon>
        <taxon>Roseobacteraceae</taxon>
        <taxon>Octadecabacter</taxon>
    </lineage>
</organism>
<evidence type="ECO:0000313" key="2">
    <source>
        <dbReference type="Proteomes" id="UP000203464"/>
    </source>
</evidence>
<reference evidence="2" key="1">
    <citation type="submission" date="2017-05" db="EMBL/GenBank/DDBJ databases">
        <authorList>
            <person name="Rodrigo-Torres L."/>
            <person name="Arahal R. D."/>
            <person name="Lucena T."/>
        </authorList>
    </citation>
    <scope>NUCLEOTIDE SEQUENCE [LARGE SCALE GENOMIC DNA]</scope>
    <source>
        <strain evidence="2">CECT 8868</strain>
    </source>
</reference>
<accession>A0A238KNU4</accession>